<accession>A0A7J7WHB1</accession>
<comment type="caution">
    <text evidence="1">The sequence shown here is derived from an EMBL/GenBank/DDBJ whole genome shotgun (WGS) entry which is preliminary data.</text>
</comment>
<evidence type="ECO:0000313" key="2">
    <source>
        <dbReference type="Proteomes" id="UP000527355"/>
    </source>
</evidence>
<evidence type="ECO:0000313" key="1">
    <source>
        <dbReference type="EMBL" id="KAF6336815.1"/>
    </source>
</evidence>
<protein>
    <submittedName>
        <fullName evidence="1">Uncharacterized protein</fullName>
    </submittedName>
</protein>
<sequence>MAFSAFPSWPPHNNCETECGVIDILVLFSYCSCNESPQALWLNTNVSFHSFGSPLSEMDFATLKSRCQLGCTPSGDFREEFIFLPFLLLKATHIPWLTAPSSIFTASSTAPSPFLTSALSHLPLTLRPPSYKEPYHSLGPHR</sequence>
<reference evidence="1 2" key="1">
    <citation type="journal article" date="2020" name="Nature">
        <title>Six reference-quality genomes reveal evolution of bat adaptations.</title>
        <authorList>
            <person name="Jebb D."/>
            <person name="Huang Z."/>
            <person name="Pippel M."/>
            <person name="Hughes G.M."/>
            <person name="Lavrichenko K."/>
            <person name="Devanna P."/>
            <person name="Winkler S."/>
            <person name="Jermiin L.S."/>
            <person name="Skirmuntt E.C."/>
            <person name="Katzourakis A."/>
            <person name="Burkitt-Gray L."/>
            <person name="Ray D.A."/>
            <person name="Sullivan K.A.M."/>
            <person name="Roscito J.G."/>
            <person name="Kirilenko B.M."/>
            <person name="Davalos L.M."/>
            <person name="Corthals A.P."/>
            <person name="Power M.L."/>
            <person name="Jones G."/>
            <person name="Ransome R.D."/>
            <person name="Dechmann D.K.N."/>
            <person name="Locatelli A.G."/>
            <person name="Puechmaille S.J."/>
            <person name="Fedrigo O."/>
            <person name="Jarvis E.D."/>
            <person name="Hiller M."/>
            <person name="Vernes S.C."/>
            <person name="Myers E.W."/>
            <person name="Teeling E.C."/>
        </authorList>
    </citation>
    <scope>NUCLEOTIDE SEQUENCE [LARGE SCALE GENOMIC DNA]</scope>
    <source>
        <strain evidence="1">MMyoMyo1</strain>
        <tissue evidence="1">Flight muscle</tissue>
    </source>
</reference>
<proteinExistence type="predicted"/>
<gene>
    <name evidence="1" type="ORF">mMyoMyo1_012035</name>
</gene>
<dbReference type="AlphaFoldDB" id="A0A7J7WHB1"/>
<name>A0A7J7WHB1_MYOMY</name>
<keyword evidence="2" id="KW-1185">Reference proteome</keyword>
<dbReference type="Proteomes" id="UP000527355">
    <property type="component" value="Unassembled WGS sequence"/>
</dbReference>
<dbReference type="EMBL" id="JABWUV010000008">
    <property type="protein sequence ID" value="KAF6336815.1"/>
    <property type="molecule type" value="Genomic_DNA"/>
</dbReference>
<organism evidence="1 2">
    <name type="scientific">Myotis myotis</name>
    <name type="common">Greater mouse-eared bat</name>
    <name type="synonym">Vespertilio myotis</name>
    <dbReference type="NCBI Taxonomy" id="51298"/>
    <lineage>
        <taxon>Eukaryota</taxon>
        <taxon>Metazoa</taxon>
        <taxon>Chordata</taxon>
        <taxon>Craniata</taxon>
        <taxon>Vertebrata</taxon>
        <taxon>Euteleostomi</taxon>
        <taxon>Mammalia</taxon>
        <taxon>Eutheria</taxon>
        <taxon>Laurasiatheria</taxon>
        <taxon>Chiroptera</taxon>
        <taxon>Yangochiroptera</taxon>
        <taxon>Vespertilionidae</taxon>
        <taxon>Myotis</taxon>
    </lineage>
</organism>